<feature type="binding site" evidence="8">
    <location>
        <position position="175"/>
    </location>
    <ligand>
        <name>Fe cation</name>
        <dbReference type="ChEBI" id="CHEBI:24875"/>
        <label>1</label>
    </ligand>
</feature>
<accession>E1ZD36</accession>
<comment type="similarity">
    <text evidence="1 9">Belongs to the ferritin family.</text>
</comment>
<dbReference type="STRING" id="554065.E1ZD36"/>
<dbReference type="GO" id="GO:0006826">
    <property type="term" value="P:iron ion transport"/>
    <property type="evidence" value="ECO:0007669"/>
    <property type="project" value="InterPro"/>
</dbReference>
<dbReference type="InterPro" id="IPR008331">
    <property type="entry name" value="Ferritin_DPS_dom"/>
</dbReference>
<keyword evidence="4 8" id="KW-0408">Iron</keyword>
<dbReference type="GO" id="GO:0006879">
    <property type="term" value="P:intracellular iron ion homeostasis"/>
    <property type="evidence" value="ECO:0007669"/>
    <property type="project" value="UniProtKB-KW"/>
</dbReference>
<dbReference type="OrthoDB" id="186462at2759"/>
<evidence type="ECO:0000256" key="5">
    <source>
        <dbReference type="ARBA" id="ARBA00025111"/>
    </source>
</evidence>
<keyword evidence="2 9" id="KW-0409">Iron storage</keyword>
<protein>
    <recommendedName>
        <fullName evidence="9">Ferritin</fullName>
        <ecNumber evidence="9">1.16.3.1</ecNumber>
    </recommendedName>
</protein>
<dbReference type="eggNOG" id="KOG2332">
    <property type="taxonomic scope" value="Eukaryota"/>
</dbReference>
<dbReference type="PROSITE" id="PS50905">
    <property type="entry name" value="FERRITIN_LIKE"/>
    <property type="match status" value="1"/>
</dbReference>
<dbReference type="RefSeq" id="XP_005848451.1">
    <property type="nucleotide sequence ID" value="XM_005848389.1"/>
</dbReference>
<feature type="binding site" evidence="8">
    <location>
        <position position="91"/>
    </location>
    <ligand>
        <name>Fe cation</name>
        <dbReference type="ChEBI" id="CHEBI:24875"/>
        <label>1</label>
    </ligand>
</feature>
<dbReference type="InterPro" id="IPR009078">
    <property type="entry name" value="Ferritin-like_SF"/>
</dbReference>
<evidence type="ECO:0000259" key="10">
    <source>
        <dbReference type="PROSITE" id="PS50905"/>
    </source>
</evidence>
<dbReference type="KEGG" id="cvr:CHLNCDRAFT_144828"/>
<evidence type="ECO:0000256" key="1">
    <source>
        <dbReference type="ARBA" id="ARBA00007513"/>
    </source>
</evidence>
<keyword evidence="9" id="KW-0560">Oxidoreductase</keyword>
<feature type="domain" description="Ferritin-like diiron" evidence="10">
    <location>
        <begin position="74"/>
        <end position="226"/>
    </location>
</feature>
<dbReference type="GO" id="GO:0008198">
    <property type="term" value="F:ferrous iron binding"/>
    <property type="evidence" value="ECO:0007669"/>
    <property type="project" value="TreeGrafter"/>
</dbReference>
<evidence type="ECO:0000256" key="4">
    <source>
        <dbReference type="ARBA" id="ARBA00023004"/>
    </source>
</evidence>
<dbReference type="GO" id="GO:0005737">
    <property type="term" value="C:cytoplasm"/>
    <property type="evidence" value="ECO:0007669"/>
    <property type="project" value="TreeGrafter"/>
</dbReference>
<comment type="catalytic activity">
    <reaction evidence="7 9">
        <text>4 Fe(2+) + O2 + 4 H(+) = 4 Fe(3+) + 2 H2O</text>
        <dbReference type="Rhea" id="RHEA:11148"/>
        <dbReference type="ChEBI" id="CHEBI:15377"/>
        <dbReference type="ChEBI" id="CHEBI:15378"/>
        <dbReference type="ChEBI" id="CHEBI:15379"/>
        <dbReference type="ChEBI" id="CHEBI:29033"/>
        <dbReference type="ChEBI" id="CHEBI:29034"/>
        <dbReference type="EC" id="1.16.3.1"/>
    </reaction>
</comment>
<gene>
    <name evidence="11" type="ORF">CHLNCDRAFT_144828</name>
</gene>
<reference evidence="11 12" key="1">
    <citation type="journal article" date="2010" name="Plant Cell">
        <title>The Chlorella variabilis NC64A genome reveals adaptation to photosymbiosis, coevolution with viruses, and cryptic sex.</title>
        <authorList>
            <person name="Blanc G."/>
            <person name="Duncan G."/>
            <person name="Agarkova I."/>
            <person name="Borodovsky M."/>
            <person name="Gurnon J."/>
            <person name="Kuo A."/>
            <person name="Lindquist E."/>
            <person name="Lucas S."/>
            <person name="Pangilinan J."/>
            <person name="Polle J."/>
            <person name="Salamov A."/>
            <person name="Terry A."/>
            <person name="Yamada T."/>
            <person name="Dunigan D.D."/>
            <person name="Grigoriev I.V."/>
            <person name="Claverie J.M."/>
            <person name="Van Etten J.L."/>
        </authorList>
    </citation>
    <scope>NUCLEOTIDE SEQUENCE [LARGE SCALE GENOMIC DNA]</scope>
    <source>
        <strain evidence="11 12">NC64A</strain>
    </source>
</reference>
<dbReference type="Gene3D" id="1.20.1260.10">
    <property type="match status" value="1"/>
</dbReference>
<dbReference type="SUPFAM" id="SSF47240">
    <property type="entry name" value="Ferritin-like"/>
    <property type="match status" value="1"/>
</dbReference>
<dbReference type="InParanoid" id="E1ZD36"/>
<organism evidence="12">
    <name type="scientific">Chlorella variabilis</name>
    <name type="common">Green alga</name>
    <dbReference type="NCBI Taxonomy" id="554065"/>
    <lineage>
        <taxon>Eukaryota</taxon>
        <taxon>Viridiplantae</taxon>
        <taxon>Chlorophyta</taxon>
        <taxon>core chlorophytes</taxon>
        <taxon>Trebouxiophyceae</taxon>
        <taxon>Chlorellales</taxon>
        <taxon>Chlorellaceae</taxon>
        <taxon>Chlorella clade</taxon>
        <taxon>Chlorella</taxon>
    </lineage>
</organism>
<dbReference type="AlphaFoldDB" id="E1ZD36"/>
<name>E1ZD36_CHLVA</name>
<dbReference type="PANTHER" id="PTHR11431:SF75">
    <property type="entry name" value="FERRITIN"/>
    <property type="match status" value="1"/>
</dbReference>
<feature type="binding site" evidence="8">
    <location>
        <position position="208"/>
    </location>
    <ligand>
        <name>Fe cation</name>
        <dbReference type="ChEBI" id="CHEBI:24875"/>
        <label>1</label>
    </ligand>
</feature>
<dbReference type="EMBL" id="GL433842">
    <property type="protein sequence ID" value="EFN56349.1"/>
    <property type="molecule type" value="Genomic_DNA"/>
</dbReference>
<dbReference type="GO" id="GO:0004322">
    <property type="term" value="F:ferroxidase activity"/>
    <property type="evidence" value="ECO:0007669"/>
    <property type="project" value="UniProtKB-EC"/>
</dbReference>
<feature type="binding site" evidence="8">
    <location>
        <position position="126"/>
    </location>
    <ligand>
        <name>Fe cation</name>
        <dbReference type="ChEBI" id="CHEBI:24875"/>
        <label>1</label>
    </ligand>
</feature>
<evidence type="ECO:0000313" key="11">
    <source>
        <dbReference type="EMBL" id="EFN56349.1"/>
    </source>
</evidence>
<dbReference type="Proteomes" id="UP000008141">
    <property type="component" value="Unassembled WGS sequence"/>
</dbReference>
<dbReference type="OMA" id="RDEWRNS"/>
<keyword evidence="12" id="KW-1185">Reference proteome</keyword>
<evidence type="ECO:0000256" key="9">
    <source>
        <dbReference type="RuleBase" id="RU361145"/>
    </source>
</evidence>
<dbReference type="InterPro" id="IPR012347">
    <property type="entry name" value="Ferritin-like"/>
</dbReference>
<dbReference type="CDD" id="cd01056">
    <property type="entry name" value="Euk_Ferritin"/>
    <property type="match status" value="1"/>
</dbReference>
<dbReference type="InterPro" id="IPR001519">
    <property type="entry name" value="Ferritin"/>
</dbReference>
<evidence type="ECO:0000313" key="12">
    <source>
        <dbReference type="Proteomes" id="UP000008141"/>
    </source>
</evidence>
<feature type="binding site" evidence="8">
    <location>
        <position position="129"/>
    </location>
    <ligand>
        <name>Fe cation</name>
        <dbReference type="ChEBI" id="CHEBI:24875"/>
        <label>1</label>
    </ligand>
</feature>
<evidence type="ECO:0000256" key="7">
    <source>
        <dbReference type="ARBA" id="ARBA00047990"/>
    </source>
</evidence>
<evidence type="ECO:0000256" key="8">
    <source>
        <dbReference type="PIRSR" id="PIRSR601519-1"/>
    </source>
</evidence>
<dbReference type="Pfam" id="PF00210">
    <property type="entry name" value="Ferritin"/>
    <property type="match status" value="1"/>
</dbReference>
<dbReference type="InterPro" id="IPR009040">
    <property type="entry name" value="Ferritin-like_diiron"/>
</dbReference>
<comment type="subunit">
    <text evidence="6">Oligomer of 24 subunits. There are two types of subunits: L (light) chain and H (heavy) chain. The major chain can be light or heavy, depending on the species and tissue type. The functional molecule forms a roughly spherical shell with a diameter of 12 nm and contains a central cavity into which the insoluble mineral iron core is deposited.</text>
</comment>
<sequence length="248" mass="27889">MQQVAIAGPSALRATPCIKPSTPRRFRLVVRAAKEKQEVVTGVTFKPFEEVAPVLASTAGMPSGGSQASFARSKTFQPKAEAAINEQINIEYNISYVYHSMSCYFDRDTVSLPGFAEYFRRSSLEEREHAQKLIDLQNTRGGRVKLNAIVMPETEFDHPEKGDLWNARELGSTWEKSTFDKLLHCGEAVDQSGDPQLTQYIEDMLQDQVEDIKKAADYVSQLRRVGTGHGVWAFDHELYENEVRARAT</sequence>
<dbReference type="PANTHER" id="PTHR11431">
    <property type="entry name" value="FERRITIN"/>
    <property type="match status" value="1"/>
</dbReference>
<proteinExistence type="inferred from homology"/>
<comment type="function">
    <text evidence="5">Stores iron in a soluble, non-toxic, readily available form. Important for iron homeostasis. Has ferroxidase activity. Iron is taken up in the ferrous form and deposited as ferric hydroxides after oxidation.</text>
</comment>
<comment type="function">
    <text evidence="9">Stores iron in a soluble, non-toxic, readily available form. Important for iron homeostasis. Iron is taken up in the ferrous form and deposited as ferric hydroxides after oxidation.</text>
</comment>
<dbReference type="GO" id="GO:0008199">
    <property type="term" value="F:ferric iron binding"/>
    <property type="evidence" value="ECO:0007669"/>
    <property type="project" value="InterPro"/>
</dbReference>
<dbReference type="EC" id="1.16.3.1" evidence="9"/>
<keyword evidence="3 8" id="KW-0479">Metal-binding</keyword>
<evidence type="ECO:0000256" key="6">
    <source>
        <dbReference type="ARBA" id="ARBA00026060"/>
    </source>
</evidence>
<evidence type="ECO:0000256" key="2">
    <source>
        <dbReference type="ARBA" id="ARBA00022434"/>
    </source>
</evidence>
<evidence type="ECO:0000256" key="3">
    <source>
        <dbReference type="ARBA" id="ARBA00022723"/>
    </source>
</evidence>
<dbReference type="GeneID" id="17355910"/>